<evidence type="ECO:0008006" key="4">
    <source>
        <dbReference type="Google" id="ProtNLM"/>
    </source>
</evidence>
<keyword evidence="1" id="KW-0472">Membrane</keyword>
<evidence type="ECO:0000313" key="3">
    <source>
        <dbReference type="Proteomes" id="UP000199377"/>
    </source>
</evidence>
<keyword evidence="3" id="KW-1185">Reference proteome</keyword>
<feature type="transmembrane region" description="Helical" evidence="1">
    <location>
        <begin position="295"/>
        <end position="316"/>
    </location>
</feature>
<evidence type="ECO:0000256" key="1">
    <source>
        <dbReference type="SAM" id="Phobius"/>
    </source>
</evidence>
<dbReference type="Proteomes" id="UP000199377">
    <property type="component" value="Unassembled WGS sequence"/>
</dbReference>
<gene>
    <name evidence="2" type="ORF">SAMN05216258_108274</name>
</gene>
<dbReference type="EMBL" id="FOQH01000008">
    <property type="protein sequence ID" value="SFI66846.1"/>
    <property type="molecule type" value="Genomic_DNA"/>
</dbReference>
<dbReference type="RefSeq" id="WP_143103379.1">
    <property type="nucleotide sequence ID" value="NZ_FOQH01000008.1"/>
</dbReference>
<dbReference type="OrthoDB" id="9812260at2"/>
<name>A0A1I3K346_9RHOB</name>
<reference evidence="2 3" key="1">
    <citation type="submission" date="2016-10" db="EMBL/GenBank/DDBJ databases">
        <authorList>
            <person name="de Groot N.N."/>
        </authorList>
    </citation>
    <scope>NUCLEOTIDE SEQUENCE [LARGE SCALE GENOMIC DNA]</scope>
    <source>
        <strain evidence="2 3">CGMCC 1.11030</strain>
    </source>
</reference>
<dbReference type="CDD" id="cd18774">
    <property type="entry name" value="PDC2_HK_sensor"/>
    <property type="match status" value="1"/>
</dbReference>
<keyword evidence="1" id="KW-0812">Transmembrane</keyword>
<evidence type="ECO:0000313" key="2">
    <source>
        <dbReference type="EMBL" id="SFI66846.1"/>
    </source>
</evidence>
<sequence length="360" mass="37517">MPSATLRPSLLVQFLIFALAVAAAVGAGLAVASRDSTARFERDVLEEITLQRANAVGRIFLRAIHADWRDVAALAPSVSPADGRAARSALDMVVGDGERISWAGIAALDGSVTAASFGMLEGASVAGRPWFDAGLRGPFAGDVHEAKLLASLLPAGPDGAPPRFLDLAAPIQDAEGRSVGVVGFHVNHAWAQAYLAETAAAVGIEAAIVDRQGVVVVGPPAMQGERIDLASMRAASVGAQSAVVETWPDGVASLSSVTPSISYRDLPSFGWSLVARIDPALLAEQRQGALRRIDLALAAAGVLIVLAAGIFALVLIRPFDRLARSAEAIADGGDVYPEESRRTSELARFSYAISRLSSRR</sequence>
<organism evidence="2 3">
    <name type="scientific">Albimonas pacifica</name>
    <dbReference type="NCBI Taxonomy" id="1114924"/>
    <lineage>
        <taxon>Bacteria</taxon>
        <taxon>Pseudomonadati</taxon>
        <taxon>Pseudomonadota</taxon>
        <taxon>Alphaproteobacteria</taxon>
        <taxon>Rhodobacterales</taxon>
        <taxon>Paracoccaceae</taxon>
        <taxon>Albimonas</taxon>
    </lineage>
</organism>
<proteinExistence type="predicted"/>
<dbReference type="STRING" id="1114924.SAMN05216258_108274"/>
<accession>A0A1I3K346</accession>
<dbReference type="AlphaFoldDB" id="A0A1I3K346"/>
<protein>
    <recommendedName>
        <fullName evidence="4">HAMP domain-containing protein</fullName>
    </recommendedName>
</protein>
<keyword evidence="1" id="KW-1133">Transmembrane helix</keyword>
<dbReference type="Gene3D" id="3.30.450.20">
    <property type="entry name" value="PAS domain"/>
    <property type="match status" value="1"/>
</dbReference>